<evidence type="ECO:0000256" key="1">
    <source>
        <dbReference type="ARBA" id="ARBA00010552"/>
    </source>
</evidence>
<accession>A0A316FUL4</accession>
<dbReference type="EMBL" id="QGGR01000001">
    <property type="protein sequence ID" value="PWK52278.1"/>
    <property type="molecule type" value="Genomic_DNA"/>
</dbReference>
<organism evidence="2 3">
    <name type="scientific">Actinoplanes xinjiangensis</name>
    <dbReference type="NCBI Taxonomy" id="512350"/>
    <lineage>
        <taxon>Bacteria</taxon>
        <taxon>Bacillati</taxon>
        <taxon>Actinomycetota</taxon>
        <taxon>Actinomycetes</taxon>
        <taxon>Micromonosporales</taxon>
        <taxon>Micromonosporaceae</taxon>
        <taxon>Actinoplanes</taxon>
    </lineage>
</organism>
<gene>
    <name evidence="2" type="ORF">BC793_101287</name>
</gene>
<dbReference type="OrthoDB" id="3212792at2"/>
<keyword evidence="3" id="KW-1185">Reference proteome</keyword>
<dbReference type="InterPro" id="IPR035959">
    <property type="entry name" value="RutC-like_sf"/>
</dbReference>
<name>A0A316FUL4_9ACTN</name>
<proteinExistence type="inferred from homology"/>
<comment type="caution">
    <text evidence="2">The sequence shown here is derived from an EMBL/GenBank/DDBJ whole genome shotgun (WGS) entry which is preliminary data.</text>
</comment>
<dbReference type="PANTHER" id="PTHR11803">
    <property type="entry name" value="2-IMINOBUTANOATE/2-IMINOPROPANOATE DEAMINASE RIDA"/>
    <property type="match status" value="1"/>
</dbReference>
<dbReference type="Pfam" id="PF01042">
    <property type="entry name" value="Ribonuc_L-PSP"/>
    <property type="match status" value="1"/>
</dbReference>
<sequence>MAIIEFPEPPSPNGYSHTVVVAPGSRLVYISGQVPVDADGRVPEGWADQTRLTFRNVEAALAAGGAGWADVIKLTYFVTGTGELPAIRRIRDEFVDTARPPASSLVQVAGLFRPDVLIEIEAVAAVPA</sequence>
<dbReference type="GO" id="GO:0005829">
    <property type="term" value="C:cytosol"/>
    <property type="evidence" value="ECO:0007669"/>
    <property type="project" value="TreeGrafter"/>
</dbReference>
<protein>
    <submittedName>
        <fullName evidence="2">Enamine deaminase RidA (YjgF/YER057c/UK114 family)</fullName>
    </submittedName>
</protein>
<dbReference type="CDD" id="cd00448">
    <property type="entry name" value="YjgF_YER057c_UK114_family"/>
    <property type="match status" value="1"/>
</dbReference>
<dbReference type="RefSeq" id="WP_109588687.1">
    <property type="nucleotide sequence ID" value="NZ_BONA01000018.1"/>
</dbReference>
<dbReference type="SUPFAM" id="SSF55298">
    <property type="entry name" value="YjgF-like"/>
    <property type="match status" value="1"/>
</dbReference>
<dbReference type="Proteomes" id="UP000245697">
    <property type="component" value="Unassembled WGS sequence"/>
</dbReference>
<dbReference type="Gene3D" id="3.30.1330.40">
    <property type="entry name" value="RutC-like"/>
    <property type="match status" value="1"/>
</dbReference>
<evidence type="ECO:0000313" key="2">
    <source>
        <dbReference type="EMBL" id="PWK52278.1"/>
    </source>
</evidence>
<dbReference type="GO" id="GO:0019239">
    <property type="term" value="F:deaminase activity"/>
    <property type="evidence" value="ECO:0007669"/>
    <property type="project" value="TreeGrafter"/>
</dbReference>
<dbReference type="PANTHER" id="PTHR11803:SF58">
    <property type="entry name" value="PROTEIN HMF1-RELATED"/>
    <property type="match status" value="1"/>
</dbReference>
<evidence type="ECO:0000313" key="3">
    <source>
        <dbReference type="Proteomes" id="UP000245697"/>
    </source>
</evidence>
<dbReference type="AlphaFoldDB" id="A0A316FUL4"/>
<dbReference type="InterPro" id="IPR006175">
    <property type="entry name" value="YjgF/YER057c/UK114"/>
</dbReference>
<comment type="similarity">
    <text evidence="1">Belongs to the RutC family.</text>
</comment>
<reference evidence="2 3" key="1">
    <citation type="submission" date="2018-05" db="EMBL/GenBank/DDBJ databases">
        <title>Genomic Encyclopedia of Archaeal and Bacterial Type Strains, Phase II (KMG-II): from individual species to whole genera.</title>
        <authorList>
            <person name="Goeker M."/>
        </authorList>
    </citation>
    <scope>NUCLEOTIDE SEQUENCE [LARGE SCALE GENOMIC DNA]</scope>
    <source>
        <strain evidence="2 3">DSM 45184</strain>
    </source>
</reference>